<feature type="domain" description="Fibronectin type-III" evidence="4">
    <location>
        <begin position="58"/>
        <end position="154"/>
    </location>
</feature>
<dbReference type="Gene3D" id="2.60.40.10">
    <property type="entry name" value="Immunoglobulins"/>
    <property type="match status" value="8"/>
</dbReference>
<dbReference type="RefSeq" id="XP_011397999.1">
    <property type="nucleotide sequence ID" value="XM_011399697.1"/>
</dbReference>
<dbReference type="InterPro" id="IPR013783">
    <property type="entry name" value="Ig-like_fold"/>
</dbReference>
<reference evidence="5 6" key="1">
    <citation type="journal article" date="2014" name="BMC Genomics">
        <title>Oil accumulation mechanisms of the oleaginous microalga Chlorella protothecoides revealed through its genome, transcriptomes, and proteomes.</title>
        <authorList>
            <person name="Gao C."/>
            <person name="Wang Y."/>
            <person name="Shen Y."/>
            <person name="Yan D."/>
            <person name="He X."/>
            <person name="Dai J."/>
            <person name="Wu Q."/>
        </authorList>
    </citation>
    <scope>NUCLEOTIDE SEQUENCE [LARGE SCALE GENOMIC DNA]</scope>
    <source>
        <strain evidence="5 6">0710</strain>
    </source>
</reference>
<feature type="domain" description="Fibronectin type-III" evidence="4">
    <location>
        <begin position="568"/>
        <end position="671"/>
    </location>
</feature>
<feature type="domain" description="Fibronectin type-III" evidence="4">
    <location>
        <begin position="259"/>
        <end position="365"/>
    </location>
</feature>
<dbReference type="GeneID" id="23613381"/>
<accession>A0A087SHA7</accession>
<dbReference type="InterPro" id="IPR050964">
    <property type="entry name" value="Striated_Muscle_Regulatory"/>
</dbReference>
<evidence type="ECO:0000256" key="3">
    <source>
        <dbReference type="SAM" id="Phobius"/>
    </source>
</evidence>
<dbReference type="PRINTS" id="PR00014">
    <property type="entry name" value="FNTYPEIII"/>
</dbReference>
<keyword evidence="3" id="KW-1133">Transmembrane helix</keyword>
<dbReference type="eggNOG" id="ENOG502QRT8">
    <property type="taxonomic scope" value="Eukaryota"/>
</dbReference>
<dbReference type="STRING" id="3075.A0A087SHA7"/>
<dbReference type="InterPro" id="IPR003961">
    <property type="entry name" value="FN3_dom"/>
</dbReference>
<gene>
    <name evidence="5" type="ORF">F751_1990</name>
</gene>
<evidence type="ECO:0000259" key="4">
    <source>
        <dbReference type="PROSITE" id="PS50853"/>
    </source>
</evidence>
<keyword evidence="1" id="KW-0677">Repeat</keyword>
<protein>
    <submittedName>
        <fullName evidence="5">Fibronectin type-III domain-containing protein 3a</fullName>
    </submittedName>
</protein>
<feature type="transmembrane region" description="Helical" evidence="3">
    <location>
        <begin position="873"/>
        <end position="893"/>
    </location>
</feature>
<dbReference type="SUPFAM" id="SSF49265">
    <property type="entry name" value="Fibronectin type III"/>
    <property type="match status" value="6"/>
</dbReference>
<evidence type="ECO:0000256" key="1">
    <source>
        <dbReference type="ARBA" id="ARBA00022737"/>
    </source>
</evidence>
<evidence type="ECO:0000256" key="2">
    <source>
        <dbReference type="SAM" id="MobiDB-lite"/>
    </source>
</evidence>
<dbReference type="PROSITE" id="PS50853">
    <property type="entry name" value="FN3"/>
    <property type="match status" value="8"/>
</dbReference>
<feature type="domain" description="Fibronectin type-III" evidence="4">
    <location>
        <begin position="1"/>
        <end position="54"/>
    </location>
</feature>
<dbReference type="OrthoDB" id="443915at2759"/>
<evidence type="ECO:0000313" key="5">
    <source>
        <dbReference type="EMBL" id="KFM25111.1"/>
    </source>
</evidence>
<proteinExistence type="predicted"/>
<organism evidence="5 6">
    <name type="scientific">Auxenochlorella protothecoides</name>
    <name type="common">Green microalga</name>
    <name type="synonym">Chlorella protothecoides</name>
    <dbReference type="NCBI Taxonomy" id="3075"/>
    <lineage>
        <taxon>Eukaryota</taxon>
        <taxon>Viridiplantae</taxon>
        <taxon>Chlorophyta</taxon>
        <taxon>core chlorophytes</taxon>
        <taxon>Trebouxiophyceae</taxon>
        <taxon>Chlorellales</taxon>
        <taxon>Chlorellaceae</taxon>
        <taxon>Auxenochlorella</taxon>
    </lineage>
</organism>
<dbReference type="EMBL" id="KL662111">
    <property type="protein sequence ID" value="KFM25111.1"/>
    <property type="molecule type" value="Genomic_DNA"/>
</dbReference>
<feature type="region of interest" description="Disordered" evidence="2">
    <location>
        <begin position="40"/>
        <end position="65"/>
    </location>
</feature>
<evidence type="ECO:0000313" key="6">
    <source>
        <dbReference type="Proteomes" id="UP000028924"/>
    </source>
</evidence>
<feature type="domain" description="Fibronectin type-III" evidence="4">
    <location>
        <begin position="452"/>
        <end position="564"/>
    </location>
</feature>
<dbReference type="PANTHER" id="PTHR13817">
    <property type="entry name" value="TITIN"/>
    <property type="match status" value="1"/>
</dbReference>
<dbReference type="CDD" id="cd00063">
    <property type="entry name" value="FN3"/>
    <property type="match status" value="8"/>
</dbReference>
<keyword evidence="3" id="KW-0472">Membrane</keyword>
<feature type="domain" description="Fibronectin type-III" evidence="4">
    <location>
        <begin position="675"/>
        <end position="760"/>
    </location>
</feature>
<feature type="domain" description="Fibronectin type-III" evidence="4">
    <location>
        <begin position="764"/>
        <end position="860"/>
    </location>
</feature>
<dbReference type="AlphaFoldDB" id="A0A087SHA7"/>
<dbReference type="Pfam" id="PF00041">
    <property type="entry name" value="fn3"/>
    <property type="match status" value="6"/>
</dbReference>
<dbReference type="InterPro" id="IPR036116">
    <property type="entry name" value="FN3_sf"/>
</dbReference>
<feature type="domain" description="Fibronectin type-III" evidence="4">
    <location>
        <begin position="158"/>
        <end position="258"/>
    </location>
</feature>
<dbReference type="Proteomes" id="UP000028924">
    <property type="component" value="Unassembled WGS sequence"/>
</dbReference>
<dbReference type="SMART" id="SM00060">
    <property type="entry name" value="FN3"/>
    <property type="match status" value="8"/>
</dbReference>
<keyword evidence="3" id="KW-0812">Transmembrane</keyword>
<name>A0A087SHA7_AUXPR</name>
<dbReference type="KEGG" id="apro:F751_1990"/>
<dbReference type="PANTHER" id="PTHR13817:SF73">
    <property type="entry name" value="FIBRONECTIN TYPE-III DOMAIN-CONTAINING PROTEIN"/>
    <property type="match status" value="1"/>
</dbReference>
<sequence length="897" mass="92547">MQYLGPETHVRVNGLRPGRTYAIRVRVQLVCDDPEVELATPPPSPICTTSTTPTPPQAPAAPGLSSRQRNALKFKWCDPDETGGRPILEWVLQVAGPGVSEDPQGLHTVYRGADTSFLLKRLACGTRYTARVKAISCIGESPWSPTCSVSTPAAVPAAPLAPVVVERDASSVTLTWHAPHNNGSDLTGYLLELDDGGCGEVTGVRCGDGFRFLYTGLALSHRAASLVSGAVHRFRLRAENGVGHSVWSPVLEVGTAATTPGEPEGLARLGATLTSVSLVWKAPASDGGCPVSGYSVELRPACKAAARTRPDSFAPVTECSGPSCTLTSLSPGCRYLVRVAARNEVGRGPTCVALAVATEAHVPEPPGPVSLVERSAEGGLSLAWAAPPHDGGSGITGYRLELVFAGWQEAAEGRQPAQGMGEGEMGSSEVLACDSGSAVVQALEPGALFTARVCALNAHGSSPHSAPGLSLAWAAPPHDGGSGITGYRLELVFAGWQEAAEGRQPAQGMGEGEMGSSEVLACDSGSAVVQALEPGALFTARVCALNAHGSSPHSAPVTLETAPGRPAAPDRPRLLRASGSDLTIGWSAPYGRGGGVRSFQLRIAPAAACLRPESLPGEPPRCSAQAYSGPATSCTVPDLQPATPYRAWVAGENAAGKGEWSAPLECRTQPVGPSPPQALAVESVGCRGAALSWAPPALDNGSPVLGYALQAGPAARRAGWRQVHVTGLDPGQEWVFRARAWNEAGEGPWSEVVTLALPPDVPDAPAGPTFSGRTGTSVRVQWEAPAHDGGSAITAYVLEAWRRDGLAGAWTAVYSGPATAAKVADLPPDTEVAFRLRMALRVGATGPVAKARPRKATMLSGVARAAGLREADLATAGWALAIAALLLSALGLWSRSD</sequence>
<feature type="region of interest" description="Disordered" evidence="2">
    <location>
        <begin position="551"/>
        <end position="573"/>
    </location>
</feature>
<keyword evidence="6" id="KW-1185">Reference proteome</keyword>